<dbReference type="Proteomes" id="UP000673691">
    <property type="component" value="Unassembled WGS sequence"/>
</dbReference>
<organism evidence="2 3">
    <name type="scientific">Olpidium bornovanus</name>
    <dbReference type="NCBI Taxonomy" id="278681"/>
    <lineage>
        <taxon>Eukaryota</taxon>
        <taxon>Fungi</taxon>
        <taxon>Fungi incertae sedis</taxon>
        <taxon>Olpidiomycota</taxon>
        <taxon>Olpidiomycotina</taxon>
        <taxon>Olpidiomycetes</taxon>
        <taxon>Olpidiales</taxon>
        <taxon>Olpidiaceae</taxon>
        <taxon>Olpidium</taxon>
    </lineage>
</organism>
<dbReference type="AlphaFoldDB" id="A0A8H7ZN40"/>
<dbReference type="EMBL" id="JAEFCI010011760">
    <property type="protein sequence ID" value="KAG5456431.1"/>
    <property type="molecule type" value="Genomic_DNA"/>
</dbReference>
<evidence type="ECO:0000313" key="3">
    <source>
        <dbReference type="Proteomes" id="UP000673691"/>
    </source>
</evidence>
<reference evidence="2 3" key="1">
    <citation type="journal article" name="Sci. Rep.">
        <title>Genome-scale phylogenetic analyses confirm Olpidium as the closest living zoosporic fungus to the non-flagellated, terrestrial fungi.</title>
        <authorList>
            <person name="Chang Y."/>
            <person name="Rochon D."/>
            <person name="Sekimoto S."/>
            <person name="Wang Y."/>
            <person name="Chovatia M."/>
            <person name="Sandor L."/>
            <person name="Salamov A."/>
            <person name="Grigoriev I.V."/>
            <person name="Stajich J.E."/>
            <person name="Spatafora J.W."/>
        </authorList>
    </citation>
    <scope>NUCLEOTIDE SEQUENCE [LARGE SCALE GENOMIC DNA]</scope>
    <source>
        <strain evidence="2">S191</strain>
    </source>
</reference>
<protein>
    <submittedName>
        <fullName evidence="2">Uncharacterized protein</fullName>
    </submittedName>
</protein>
<evidence type="ECO:0000256" key="1">
    <source>
        <dbReference type="SAM" id="MobiDB-lite"/>
    </source>
</evidence>
<sequence>MALERQSAAATERSSRAPGDTQDRSDVGGINADTVLRRAEVLALKVHLLNALETVVMHCRSGSVSGGGHCAPRLPDRPARRLAWLELSLSR</sequence>
<evidence type="ECO:0000313" key="2">
    <source>
        <dbReference type="EMBL" id="KAG5456431.1"/>
    </source>
</evidence>
<proteinExistence type="predicted"/>
<accession>A0A8H7ZN40</accession>
<feature type="region of interest" description="Disordered" evidence="1">
    <location>
        <begin position="1"/>
        <end position="28"/>
    </location>
</feature>
<comment type="caution">
    <text evidence="2">The sequence shown here is derived from an EMBL/GenBank/DDBJ whole genome shotgun (WGS) entry which is preliminary data.</text>
</comment>
<gene>
    <name evidence="2" type="ORF">BJ554DRAFT_3832</name>
</gene>
<name>A0A8H7ZN40_9FUNG</name>
<keyword evidence="3" id="KW-1185">Reference proteome</keyword>